<evidence type="ECO:0000313" key="2">
    <source>
        <dbReference type="Proteomes" id="UP001058074"/>
    </source>
</evidence>
<keyword evidence="2" id="KW-1185">Reference proteome</keyword>
<sequence>MKEILIIRSVSFQQLDLNLPAIKEKYGECRISLLTHEHGVKLAEKYSDIEKIYVYPYKSGFSIDNKVQELENKEFDVVVVPVTNINGGGFFNVLKFSKSIKCSERVICNVVSDITNFTMGDIYLREIKNFLMKFVSIIGTIVISPIILLMLLIKLKSIEKK</sequence>
<protein>
    <submittedName>
        <fullName evidence="1">Uncharacterized protein</fullName>
    </submittedName>
</protein>
<reference evidence="1" key="1">
    <citation type="journal article" date="2025" name="Int. J. Syst. Evol. Microbiol.">
        <title>Inconstantimicrobium mannanitabidum sp. nov., a novel member of the family Clostridiaceae isolated from anoxic soil under the treatment of reductive soil disinfestation.</title>
        <authorList>
            <person name="Ueki A."/>
            <person name="Tonouchi A."/>
            <person name="Honma S."/>
            <person name="Kaku N."/>
            <person name="Ueki K."/>
        </authorList>
    </citation>
    <scope>NUCLEOTIDE SEQUENCE</scope>
    <source>
        <strain evidence="1">TW13</strain>
    </source>
</reference>
<accession>A0ACB5R926</accession>
<evidence type="ECO:0000313" key="1">
    <source>
        <dbReference type="EMBL" id="GKX65537.1"/>
    </source>
</evidence>
<dbReference type="Proteomes" id="UP001058074">
    <property type="component" value="Unassembled WGS sequence"/>
</dbReference>
<name>A0ACB5R926_9CLOT</name>
<gene>
    <name evidence="1" type="ORF">rsdtw13_07950</name>
</gene>
<comment type="caution">
    <text evidence="1">The sequence shown here is derived from an EMBL/GenBank/DDBJ whole genome shotgun (WGS) entry which is preliminary data.</text>
</comment>
<dbReference type="EMBL" id="BROD01000001">
    <property type="protein sequence ID" value="GKX65537.1"/>
    <property type="molecule type" value="Genomic_DNA"/>
</dbReference>
<organism evidence="1 2">
    <name type="scientific">Inconstantimicrobium mannanitabidum</name>
    <dbReference type="NCBI Taxonomy" id="1604901"/>
    <lineage>
        <taxon>Bacteria</taxon>
        <taxon>Bacillati</taxon>
        <taxon>Bacillota</taxon>
        <taxon>Clostridia</taxon>
        <taxon>Eubacteriales</taxon>
        <taxon>Clostridiaceae</taxon>
        <taxon>Inconstantimicrobium</taxon>
    </lineage>
</organism>
<proteinExistence type="predicted"/>